<name>A0AAV3SW20_9EURY</name>
<reference evidence="2" key="2">
    <citation type="submission" date="2023-12" db="EMBL/GenBank/DDBJ databases">
        <authorList>
            <person name="Sun Q."/>
            <person name="Inoue M."/>
        </authorList>
    </citation>
    <scope>NUCLEOTIDE SEQUENCE</scope>
    <source>
        <strain evidence="2">JCM 14265</strain>
    </source>
</reference>
<feature type="region of interest" description="Disordered" evidence="1">
    <location>
        <begin position="40"/>
        <end position="99"/>
    </location>
</feature>
<comment type="caution">
    <text evidence="2">The sequence shown here is derived from an EMBL/GenBank/DDBJ whole genome shotgun (WGS) entry which is preliminary data.</text>
</comment>
<feature type="compositionally biased region" description="Low complexity" evidence="1">
    <location>
        <begin position="71"/>
        <end position="99"/>
    </location>
</feature>
<sequence>MNEDEPPVPEPVRDDATVELVCDAIGVARGEVPAKRFAAKCDTGAPGGKNEERGQRRGVMRTDDDSDRPESVQSSAVAVPSALSIRESAASPPRSSSVR</sequence>
<evidence type="ECO:0000313" key="3">
    <source>
        <dbReference type="Proteomes" id="UP001501425"/>
    </source>
</evidence>
<dbReference type="Proteomes" id="UP001501425">
    <property type="component" value="Unassembled WGS sequence"/>
</dbReference>
<dbReference type="EMBL" id="BAAADQ010000015">
    <property type="protein sequence ID" value="GAA0551255.1"/>
    <property type="molecule type" value="Genomic_DNA"/>
</dbReference>
<accession>A0AAV3SW20</accession>
<organism evidence="2 3">
    <name type="scientific">Halorubrum ejinorense</name>
    <dbReference type="NCBI Taxonomy" id="425309"/>
    <lineage>
        <taxon>Archaea</taxon>
        <taxon>Methanobacteriati</taxon>
        <taxon>Methanobacteriota</taxon>
        <taxon>Stenosarchaea group</taxon>
        <taxon>Halobacteria</taxon>
        <taxon>Halobacteriales</taxon>
        <taxon>Haloferacaceae</taxon>
        <taxon>Halorubrum</taxon>
    </lineage>
</organism>
<evidence type="ECO:0000313" key="2">
    <source>
        <dbReference type="EMBL" id="GAA0551255.1"/>
    </source>
</evidence>
<gene>
    <name evidence="2" type="ORF">GCM10008994_27740</name>
</gene>
<reference evidence="2" key="1">
    <citation type="journal article" date="2014" name="Int. J. Syst. Evol. Microbiol.">
        <title>Complete genome sequence of Corynebacterium casei LMG S-19264T (=DSM 44701T), isolated from a smear-ripened cheese.</title>
        <authorList>
            <consortium name="US DOE Joint Genome Institute (JGI-PGF)"/>
            <person name="Walter F."/>
            <person name="Albersmeier A."/>
            <person name="Kalinowski J."/>
            <person name="Ruckert C."/>
        </authorList>
    </citation>
    <scope>NUCLEOTIDE SEQUENCE</scope>
    <source>
        <strain evidence="2">JCM 14265</strain>
    </source>
</reference>
<protein>
    <submittedName>
        <fullName evidence="2">Uncharacterized protein</fullName>
    </submittedName>
</protein>
<feature type="compositionally biased region" description="Basic and acidic residues" evidence="1">
    <location>
        <begin position="49"/>
        <end position="63"/>
    </location>
</feature>
<dbReference type="AlphaFoldDB" id="A0AAV3SW20"/>
<proteinExistence type="predicted"/>
<evidence type="ECO:0000256" key="1">
    <source>
        <dbReference type="SAM" id="MobiDB-lite"/>
    </source>
</evidence>